<dbReference type="AlphaFoldDB" id="A0A167XHC8"/>
<gene>
    <name evidence="1" type="ORF">ISF_04389</name>
</gene>
<dbReference type="OrthoDB" id="3660930at2759"/>
<keyword evidence="2" id="KW-1185">Reference proteome</keyword>
<comment type="caution">
    <text evidence="1">The sequence shown here is derived from an EMBL/GenBank/DDBJ whole genome shotgun (WGS) entry which is preliminary data.</text>
</comment>
<dbReference type="EMBL" id="AZHB01000009">
    <property type="protein sequence ID" value="OAA64979.1"/>
    <property type="molecule type" value="Genomic_DNA"/>
</dbReference>
<dbReference type="GeneID" id="30020681"/>
<dbReference type="RefSeq" id="XP_018704951.1">
    <property type="nucleotide sequence ID" value="XM_018847995.1"/>
</dbReference>
<sequence length="101" mass="11036">MDVPDGVDPYAVRVCREHPVSALPPDERHALEKRGCFQGGGNGCSKSGWCFKRCDMNWSGPWCWTTKGGPLSDWKSCKRNRDCGSKESCGGGRCKDCGCSC</sequence>
<evidence type="ECO:0000313" key="1">
    <source>
        <dbReference type="EMBL" id="OAA64979.1"/>
    </source>
</evidence>
<reference evidence="1 2" key="1">
    <citation type="journal article" date="2016" name="Genome Biol. Evol.">
        <title>Divergent and convergent evolution of fungal pathogenicity.</title>
        <authorList>
            <person name="Shang Y."/>
            <person name="Xiao G."/>
            <person name="Zheng P."/>
            <person name="Cen K."/>
            <person name="Zhan S."/>
            <person name="Wang C."/>
        </authorList>
    </citation>
    <scope>NUCLEOTIDE SEQUENCE [LARGE SCALE GENOMIC DNA]</scope>
    <source>
        <strain evidence="1 2">ARSEF 2679</strain>
    </source>
</reference>
<proteinExistence type="predicted"/>
<dbReference type="Proteomes" id="UP000076744">
    <property type="component" value="Unassembled WGS sequence"/>
</dbReference>
<name>A0A167XHC8_CORFA</name>
<protein>
    <submittedName>
        <fullName evidence="1">Uncharacterized protein</fullName>
    </submittedName>
</protein>
<evidence type="ECO:0000313" key="2">
    <source>
        <dbReference type="Proteomes" id="UP000076744"/>
    </source>
</evidence>
<organism evidence="1 2">
    <name type="scientific">Cordyceps fumosorosea (strain ARSEF 2679)</name>
    <name type="common">Isaria fumosorosea</name>
    <dbReference type="NCBI Taxonomy" id="1081104"/>
    <lineage>
        <taxon>Eukaryota</taxon>
        <taxon>Fungi</taxon>
        <taxon>Dikarya</taxon>
        <taxon>Ascomycota</taxon>
        <taxon>Pezizomycotina</taxon>
        <taxon>Sordariomycetes</taxon>
        <taxon>Hypocreomycetidae</taxon>
        <taxon>Hypocreales</taxon>
        <taxon>Cordycipitaceae</taxon>
        <taxon>Cordyceps</taxon>
    </lineage>
</organism>
<accession>A0A167XHC8</accession>